<keyword evidence="4 8" id="KW-1133">Transmembrane helix</keyword>
<dbReference type="KEGG" id="dgg:DGI_2217"/>
<dbReference type="CDD" id="cd04590">
    <property type="entry name" value="CBS_pair_CorC_HlyC_assoc"/>
    <property type="match status" value="1"/>
</dbReference>
<dbReference type="InterPro" id="IPR046342">
    <property type="entry name" value="CBS_dom_sf"/>
</dbReference>
<evidence type="ECO:0000259" key="10">
    <source>
        <dbReference type="PROSITE" id="PS51371"/>
    </source>
</evidence>
<proteinExistence type="predicted"/>
<keyword evidence="13" id="KW-1185">Reference proteome</keyword>
<feature type="domain" description="CBS" evidence="10">
    <location>
        <begin position="198"/>
        <end position="260"/>
    </location>
</feature>
<evidence type="ECO:0000256" key="3">
    <source>
        <dbReference type="ARBA" id="ARBA00022737"/>
    </source>
</evidence>
<gene>
    <name evidence="12" type="ORF">DGI_2217</name>
</gene>
<protein>
    <recommendedName>
        <fullName evidence="14">HlyC/CorC family transporter</fullName>
    </recommendedName>
</protein>
<comment type="subcellular location">
    <subcellularLocation>
        <location evidence="1">Membrane</location>
        <topology evidence="1">Multi-pass membrane protein</topology>
    </subcellularLocation>
</comment>
<evidence type="ECO:0000313" key="12">
    <source>
        <dbReference type="EMBL" id="AGW13972.1"/>
    </source>
</evidence>
<feature type="transmembrane region" description="Helical" evidence="9">
    <location>
        <begin position="127"/>
        <end position="148"/>
    </location>
</feature>
<evidence type="ECO:0000256" key="2">
    <source>
        <dbReference type="ARBA" id="ARBA00022692"/>
    </source>
</evidence>
<evidence type="ECO:0000256" key="5">
    <source>
        <dbReference type="ARBA" id="ARBA00023122"/>
    </source>
</evidence>
<dbReference type="AlphaFoldDB" id="T2GDI3"/>
<keyword evidence="5 7" id="KW-0129">CBS domain</keyword>
<reference evidence="13" key="2">
    <citation type="submission" date="2013-07" db="EMBL/GenBank/DDBJ databases">
        <authorList>
            <person name="Morais-Silva F.O."/>
            <person name="Rezende A.M."/>
            <person name="Pimentel C."/>
            <person name="Resende D.M."/>
            <person name="Santos C.I."/>
            <person name="Clemente C."/>
            <person name="de Oliveira L.M."/>
            <person name="da Silva S.M."/>
            <person name="Costa D.A."/>
            <person name="Varela-Raposo A."/>
            <person name="Horacio E.C.A."/>
            <person name="Matos M."/>
            <person name="Flores O."/>
            <person name="Ruiz J.C."/>
            <person name="Rodrigues-Pousada C."/>
        </authorList>
    </citation>
    <scope>NUCLEOTIDE SEQUENCE [LARGE SCALE GENOMIC DNA]</scope>
    <source>
        <strain evidence="13">ATCC 19364 / DSM 1382 / NCIMB 9332 / VKM B-1759</strain>
    </source>
</reference>
<dbReference type="InterPro" id="IPR002550">
    <property type="entry name" value="CNNM"/>
</dbReference>
<dbReference type="OrthoDB" id="9798188at2"/>
<keyword evidence="6 8" id="KW-0472">Membrane</keyword>
<evidence type="ECO:0000256" key="8">
    <source>
        <dbReference type="PROSITE-ProRule" id="PRU01193"/>
    </source>
</evidence>
<feature type="transmembrane region" description="Helical" evidence="9">
    <location>
        <begin position="88"/>
        <end position="107"/>
    </location>
</feature>
<sequence>MLELILCSLAAICISAWCSMLEAAFYSVPASYIEHLRATGKRSGERLHRLRADIDKPISAILILNTIANTAGATLSGAIASRELGSEMAGYFAALFTLVVLFFSEIVPKTIGVAYARKLAPLMARPLQGIVFMLWPFIWITSTLTRVVKPKKSRSEMTEDDIRAIVALTRRAGVLKPYEEQTIMNLLLMDLKIVSDIMTPRTVVFSLSSSATVAEAKLSPGFWNHSRVPVYAGENSENVVGICYRRDVLTLLAEDHFAATIGEIMRPARFVLSTLTLDRLLAEFLESRVHLFVVLDEYGGMEGVVSLEDVVEEMLGKEIVDETDRVEDLQALARTRKEQLTKAREKLHNKNLPALPSDHG</sequence>
<evidence type="ECO:0000313" key="13">
    <source>
        <dbReference type="Proteomes" id="UP000016587"/>
    </source>
</evidence>
<organism evidence="12 13">
    <name type="scientific">Megalodesulfovibrio gigas (strain ATCC 19364 / DSM 1382 / NCIMB 9332 / VKM B-1759)</name>
    <name type="common">Desulfovibrio gigas</name>
    <dbReference type="NCBI Taxonomy" id="1121448"/>
    <lineage>
        <taxon>Bacteria</taxon>
        <taxon>Pseudomonadati</taxon>
        <taxon>Thermodesulfobacteriota</taxon>
        <taxon>Desulfovibrionia</taxon>
        <taxon>Desulfovibrionales</taxon>
        <taxon>Desulfovibrionaceae</taxon>
        <taxon>Megalodesulfovibrio</taxon>
    </lineage>
</organism>
<dbReference type="PANTHER" id="PTHR22777:SF4">
    <property type="entry name" value="UPF0053 PROTEIN SLL1254"/>
    <property type="match status" value="1"/>
</dbReference>
<dbReference type="STRING" id="1121448.DGI_2217"/>
<dbReference type="InterPro" id="IPR044751">
    <property type="entry name" value="Ion_transp-like_CBS"/>
</dbReference>
<dbReference type="PATRIC" id="fig|1121448.10.peg.2169"/>
<keyword evidence="2 8" id="KW-0812">Transmembrane</keyword>
<dbReference type="PROSITE" id="PS51846">
    <property type="entry name" value="CNNM"/>
    <property type="match status" value="1"/>
</dbReference>
<dbReference type="Gene3D" id="3.10.580.10">
    <property type="entry name" value="CBS-domain"/>
    <property type="match status" value="1"/>
</dbReference>
<feature type="domain" description="CBS" evidence="10">
    <location>
        <begin position="264"/>
        <end position="322"/>
    </location>
</feature>
<dbReference type="RefSeq" id="WP_021760918.1">
    <property type="nucleotide sequence ID" value="NC_022444.1"/>
</dbReference>
<reference evidence="12 13" key="1">
    <citation type="journal article" date="2013" name="J. Bacteriol.">
        <title>Roles of HynAB and Ech, the only two hydrogenases found in the model sulfate reducer Desulfovibrio gigas.</title>
        <authorList>
            <person name="Morais-Silva F.O."/>
            <person name="Santos C.I."/>
            <person name="Rodrigues R."/>
            <person name="Pereira I.A."/>
            <person name="Rodrigues-Pousada C."/>
        </authorList>
    </citation>
    <scope>NUCLEOTIDE SEQUENCE [LARGE SCALE GENOMIC DNA]</scope>
    <source>
        <strain evidence="13">ATCC 19364 / DSM 1382 / NCIMB 9332 / VKM B-1759</strain>
    </source>
</reference>
<evidence type="ECO:0000256" key="9">
    <source>
        <dbReference type="SAM" id="Phobius"/>
    </source>
</evidence>
<dbReference type="eggNOG" id="COG1253">
    <property type="taxonomic scope" value="Bacteria"/>
</dbReference>
<dbReference type="Pfam" id="PF01595">
    <property type="entry name" value="CNNM"/>
    <property type="match status" value="1"/>
</dbReference>
<dbReference type="HOGENOM" id="CLU_015237_4_1_7"/>
<evidence type="ECO:0000256" key="6">
    <source>
        <dbReference type="ARBA" id="ARBA00023136"/>
    </source>
</evidence>
<dbReference type="EMBL" id="CP006585">
    <property type="protein sequence ID" value="AGW13972.1"/>
    <property type="molecule type" value="Genomic_DNA"/>
</dbReference>
<evidence type="ECO:0008006" key="14">
    <source>
        <dbReference type="Google" id="ProtNLM"/>
    </source>
</evidence>
<dbReference type="GO" id="GO:0005886">
    <property type="term" value="C:plasma membrane"/>
    <property type="evidence" value="ECO:0007669"/>
    <property type="project" value="TreeGrafter"/>
</dbReference>
<dbReference type="InterPro" id="IPR000644">
    <property type="entry name" value="CBS_dom"/>
</dbReference>
<name>T2GDI3_MEGG1</name>
<dbReference type="Pfam" id="PF00571">
    <property type="entry name" value="CBS"/>
    <property type="match status" value="2"/>
</dbReference>
<dbReference type="PANTHER" id="PTHR22777">
    <property type="entry name" value="HEMOLYSIN-RELATED"/>
    <property type="match status" value="1"/>
</dbReference>
<keyword evidence="3" id="KW-0677">Repeat</keyword>
<dbReference type="Proteomes" id="UP000016587">
    <property type="component" value="Chromosome"/>
</dbReference>
<evidence type="ECO:0000256" key="7">
    <source>
        <dbReference type="PROSITE-ProRule" id="PRU00703"/>
    </source>
</evidence>
<dbReference type="SUPFAM" id="SSF54631">
    <property type="entry name" value="CBS-domain pair"/>
    <property type="match status" value="1"/>
</dbReference>
<feature type="domain" description="CNNM transmembrane" evidence="11">
    <location>
        <begin position="1"/>
        <end position="179"/>
    </location>
</feature>
<dbReference type="PROSITE" id="PS51371">
    <property type="entry name" value="CBS"/>
    <property type="match status" value="2"/>
</dbReference>
<evidence type="ECO:0000256" key="1">
    <source>
        <dbReference type="ARBA" id="ARBA00004141"/>
    </source>
</evidence>
<evidence type="ECO:0000256" key="4">
    <source>
        <dbReference type="ARBA" id="ARBA00022989"/>
    </source>
</evidence>
<evidence type="ECO:0000259" key="11">
    <source>
        <dbReference type="PROSITE" id="PS51846"/>
    </source>
</evidence>
<accession>T2GDI3</accession>
<feature type="transmembrane region" description="Helical" evidence="9">
    <location>
        <begin position="58"/>
        <end position="81"/>
    </location>
</feature>